<organism evidence="7 8">
    <name type="scientific">Tagetes erecta</name>
    <name type="common">African marigold</name>
    <dbReference type="NCBI Taxonomy" id="13708"/>
    <lineage>
        <taxon>Eukaryota</taxon>
        <taxon>Viridiplantae</taxon>
        <taxon>Streptophyta</taxon>
        <taxon>Embryophyta</taxon>
        <taxon>Tracheophyta</taxon>
        <taxon>Spermatophyta</taxon>
        <taxon>Magnoliopsida</taxon>
        <taxon>eudicotyledons</taxon>
        <taxon>Gunneridae</taxon>
        <taxon>Pentapetalae</taxon>
        <taxon>asterids</taxon>
        <taxon>campanulids</taxon>
        <taxon>Asterales</taxon>
        <taxon>Asteraceae</taxon>
        <taxon>Asteroideae</taxon>
        <taxon>Heliantheae alliance</taxon>
        <taxon>Tageteae</taxon>
        <taxon>Tagetes</taxon>
    </lineage>
</organism>
<name>A0AAD8KJW3_TARER</name>
<accession>A0AAD8KJW3</accession>
<evidence type="ECO:0000259" key="6">
    <source>
        <dbReference type="PROSITE" id="PS50863"/>
    </source>
</evidence>
<evidence type="ECO:0000256" key="5">
    <source>
        <dbReference type="ARBA" id="ARBA00023242"/>
    </source>
</evidence>
<dbReference type="InterPro" id="IPR003340">
    <property type="entry name" value="B3_DNA-bd"/>
</dbReference>
<keyword evidence="5" id="KW-0539">Nucleus</keyword>
<evidence type="ECO:0000256" key="2">
    <source>
        <dbReference type="ARBA" id="ARBA00023015"/>
    </source>
</evidence>
<dbReference type="AlphaFoldDB" id="A0AAD8KJW3"/>
<keyword evidence="4" id="KW-0804">Transcription</keyword>
<evidence type="ECO:0000256" key="3">
    <source>
        <dbReference type="ARBA" id="ARBA00023125"/>
    </source>
</evidence>
<dbReference type="Proteomes" id="UP001229421">
    <property type="component" value="Unassembled WGS sequence"/>
</dbReference>
<evidence type="ECO:0000313" key="7">
    <source>
        <dbReference type="EMBL" id="KAK1424089.1"/>
    </source>
</evidence>
<dbReference type="GO" id="GO:0003677">
    <property type="term" value="F:DNA binding"/>
    <property type="evidence" value="ECO:0007669"/>
    <property type="project" value="UniProtKB-KW"/>
</dbReference>
<keyword evidence="8" id="KW-1185">Reference proteome</keyword>
<gene>
    <name evidence="7" type="ORF">QVD17_19401</name>
</gene>
<dbReference type="PANTHER" id="PTHR31920">
    <property type="entry name" value="B3 DOMAIN-CONTAINING"/>
    <property type="match status" value="1"/>
</dbReference>
<dbReference type="EMBL" id="JAUHHV010000005">
    <property type="protein sequence ID" value="KAK1424089.1"/>
    <property type="molecule type" value="Genomic_DNA"/>
</dbReference>
<evidence type="ECO:0000256" key="1">
    <source>
        <dbReference type="ARBA" id="ARBA00004123"/>
    </source>
</evidence>
<protein>
    <recommendedName>
        <fullName evidence="6">TF-B3 domain-containing protein</fullName>
    </recommendedName>
</protein>
<comment type="caution">
    <text evidence="7">The sequence shown here is derived from an EMBL/GenBank/DDBJ whole genome shotgun (WGS) entry which is preliminary data.</text>
</comment>
<dbReference type="SUPFAM" id="SSF101936">
    <property type="entry name" value="DNA-binding pseudobarrel domain"/>
    <property type="match status" value="2"/>
</dbReference>
<proteinExistence type="predicted"/>
<reference evidence="7" key="1">
    <citation type="journal article" date="2023" name="bioRxiv">
        <title>Improved chromosome-level genome assembly for marigold (Tagetes erecta).</title>
        <authorList>
            <person name="Jiang F."/>
            <person name="Yuan L."/>
            <person name="Wang S."/>
            <person name="Wang H."/>
            <person name="Xu D."/>
            <person name="Wang A."/>
            <person name="Fan W."/>
        </authorList>
    </citation>
    <scope>NUCLEOTIDE SEQUENCE</scope>
    <source>
        <strain evidence="7">WSJ</strain>
        <tissue evidence="7">Leaf</tissue>
    </source>
</reference>
<dbReference type="PROSITE" id="PS50863">
    <property type="entry name" value="B3"/>
    <property type="match status" value="1"/>
</dbReference>
<dbReference type="Gene3D" id="2.40.330.10">
    <property type="entry name" value="DNA-binding pseudobarrel domain"/>
    <property type="match status" value="2"/>
</dbReference>
<feature type="domain" description="TF-B3" evidence="6">
    <location>
        <begin position="1"/>
        <end position="59"/>
    </location>
</feature>
<dbReference type="PANTHER" id="PTHR31920:SF122">
    <property type="entry name" value="B3 DOMAIN-CONTAINING PROTEIN REM23"/>
    <property type="match status" value="1"/>
</dbReference>
<keyword evidence="2" id="KW-0805">Transcription regulation</keyword>
<keyword evidence="3" id="KW-0238">DNA-binding</keyword>
<evidence type="ECO:0000313" key="8">
    <source>
        <dbReference type="Proteomes" id="UP001229421"/>
    </source>
</evidence>
<evidence type="ECO:0000256" key="4">
    <source>
        <dbReference type="ARBA" id="ARBA00023163"/>
    </source>
</evidence>
<dbReference type="InterPro" id="IPR015300">
    <property type="entry name" value="DNA-bd_pseudobarrel_sf"/>
</dbReference>
<dbReference type="CDD" id="cd10017">
    <property type="entry name" value="B3_DNA"/>
    <property type="match status" value="1"/>
</dbReference>
<comment type="subcellular location">
    <subcellularLocation>
        <location evidence="1">Nucleus</location>
    </subcellularLocation>
</comment>
<dbReference type="GO" id="GO:0005634">
    <property type="term" value="C:nucleus"/>
    <property type="evidence" value="ECO:0007669"/>
    <property type="project" value="UniProtKB-SubCell"/>
</dbReference>
<dbReference type="InterPro" id="IPR050655">
    <property type="entry name" value="Plant_B3_domain"/>
</dbReference>
<sequence length="305" mass="35185">MTVDSKIFPVKLFRNNEGQVFITDGWAKVARVMDLQQKDIIVFKLITDTMFRIFIYKHENSTCGSSMVVVILKPSQPFILLSADFLHNCYGDNVPEQIVTIHGDEVSPRCWNVKLSRQGDKYSFNDGWFKLSKDIHLEYAYFIVFSQLTRVSFQVTLYAQNGTQLVIPKHEYNNIEIQSSGNRQHLNHQEFNGKQGGIQKPVYATEPDLIEFTTTANKPLRLPTNVAKAAKLHDELMPIKMRYLSKKTYMVGVRPEISNKTTRFALTGWTDFLLSNRIHKGDKIYWAFQSSKRLLIVNKVDPKVN</sequence>